<evidence type="ECO:0000256" key="7">
    <source>
        <dbReference type="ARBA" id="ARBA00023295"/>
    </source>
</evidence>
<dbReference type="EC" id="3.2.1.21" evidence="3 10"/>
<dbReference type="NCBIfam" id="TIGR03356">
    <property type="entry name" value="BGL"/>
    <property type="match status" value="1"/>
</dbReference>
<keyword evidence="7 10" id="KW-0326">Glycosidase</keyword>
<dbReference type="Proteomes" id="UP000614272">
    <property type="component" value="Unassembled WGS sequence"/>
</dbReference>
<evidence type="ECO:0000313" key="11">
    <source>
        <dbReference type="EMBL" id="GGD70401.1"/>
    </source>
</evidence>
<dbReference type="Pfam" id="PF00232">
    <property type="entry name" value="Glyco_hydro_1"/>
    <property type="match status" value="1"/>
</dbReference>
<keyword evidence="6" id="KW-0119">Carbohydrate metabolism</keyword>
<dbReference type="PANTHER" id="PTHR10353">
    <property type="entry name" value="GLYCOSYL HYDROLASE"/>
    <property type="match status" value="1"/>
</dbReference>
<keyword evidence="8" id="KW-0624">Polysaccharide degradation</keyword>
<reference evidence="12" key="1">
    <citation type="journal article" date="2019" name="Int. J. Syst. Evol. Microbiol.">
        <title>The Global Catalogue of Microorganisms (GCM) 10K type strain sequencing project: providing services to taxonomists for standard genome sequencing and annotation.</title>
        <authorList>
            <consortium name="The Broad Institute Genomics Platform"/>
            <consortium name="The Broad Institute Genome Sequencing Center for Infectious Disease"/>
            <person name="Wu L."/>
            <person name="Ma J."/>
        </authorList>
    </citation>
    <scope>NUCLEOTIDE SEQUENCE [LARGE SCALE GENOMIC DNA]</scope>
    <source>
        <strain evidence="12">CGMCC 1.12923</strain>
    </source>
</reference>
<keyword evidence="12" id="KW-1185">Reference proteome</keyword>
<gene>
    <name evidence="11" type="ORF">GCM10011357_26880</name>
</gene>
<dbReference type="Gene3D" id="3.20.20.80">
    <property type="entry name" value="Glycosidases"/>
    <property type="match status" value="1"/>
</dbReference>
<evidence type="ECO:0000256" key="6">
    <source>
        <dbReference type="ARBA" id="ARBA00023277"/>
    </source>
</evidence>
<dbReference type="InterPro" id="IPR001360">
    <property type="entry name" value="Glyco_hydro_1"/>
</dbReference>
<keyword evidence="5" id="KW-0136">Cellulose degradation</keyword>
<evidence type="ECO:0000256" key="8">
    <source>
        <dbReference type="ARBA" id="ARBA00023326"/>
    </source>
</evidence>
<dbReference type="PROSITE" id="PS00653">
    <property type="entry name" value="GLYCOSYL_HYDROL_F1_2"/>
    <property type="match status" value="1"/>
</dbReference>
<evidence type="ECO:0000256" key="1">
    <source>
        <dbReference type="ARBA" id="ARBA00000448"/>
    </source>
</evidence>
<evidence type="ECO:0000313" key="12">
    <source>
        <dbReference type="Proteomes" id="UP000614272"/>
    </source>
</evidence>
<evidence type="ECO:0000256" key="10">
    <source>
        <dbReference type="RuleBase" id="RU361175"/>
    </source>
</evidence>
<dbReference type="PANTHER" id="PTHR10353:SF36">
    <property type="entry name" value="LP05116P"/>
    <property type="match status" value="1"/>
</dbReference>
<dbReference type="PROSITE" id="PS00572">
    <property type="entry name" value="GLYCOSYL_HYDROL_F1_1"/>
    <property type="match status" value="1"/>
</dbReference>
<name>A0ABQ1RKY3_9ALTE</name>
<dbReference type="InterPro" id="IPR018120">
    <property type="entry name" value="Glyco_hydro_1_AS"/>
</dbReference>
<evidence type="ECO:0000256" key="3">
    <source>
        <dbReference type="ARBA" id="ARBA00012744"/>
    </source>
</evidence>
<protein>
    <recommendedName>
        <fullName evidence="3 10">Beta-glucosidase</fullName>
        <ecNumber evidence="3 10">3.2.1.21</ecNumber>
    </recommendedName>
</protein>
<comment type="caution">
    <text evidence="11">The sequence shown here is derived from an EMBL/GenBank/DDBJ whole genome shotgun (WGS) entry which is preliminary data.</text>
</comment>
<comment type="similarity">
    <text evidence="2 10">Belongs to the glycosyl hydrolase 1 family.</text>
</comment>
<evidence type="ECO:0000256" key="2">
    <source>
        <dbReference type="ARBA" id="ARBA00010838"/>
    </source>
</evidence>
<keyword evidence="4 10" id="KW-0378">Hydrolase</keyword>
<feature type="active site" description="Nucleophile" evidence="9">
    <location>
        <position position="361"/>
    </location>
</feature>
<dbReference type="PRINTS" id="PR00131">
    <property type="entry name" value="GLHYDRLASE1"/>
</dbReference>
<dbReference type="InterPro" id="IPR017736">
    <property type="entry name" value="Glyco_hydro_1_beta-glucosidase"/>
</dbReference>
<sequence>MKQDRTLINKAITLPATSPLLKNDFIFGVATASFQIEGAADSRLDTIWDTFCATPGKIRDGSDGKTACEHVSHWEEDLRLIRSMGVDAYRFSVSWARVIHADGSVNQQGLDFYIALLDRLNEYAIKPFVTLYHWDLPQYLEDQGGWLNRETAYKFRDYADRVSRAFGDRVHSYATLNEPFCSAYLGYEAGIHAPGHKSRAYGKQAAHHLLLAHGLAMEVLERNAPEALNGIVLNFSPCYPESDSAEDIEAANMADEYFNHWYLQPLLEQRYPDVLEKLPRSEHPPVMPGDMAIIGHKLDYIGINYYTRERYQASASELFEKLEHEQQPLTDMGWEVFPQGLTDLLLDYHQRYLLPPVYITENGAAMVDKLVDGKVDDPERLAYLQSHLQAVDDAAMQGVDVRGYFAWSLMDNFEWAEGYLKRFGIVYVDYESQQRIIKSSGYAYRDFLLQKAEQGAGKQQAGAR</sequence>
<dbReference type="InterPro" id="IPR017853">
    <property type="entry name" value="GH"/>
</dbReference>
<dbReference type="EMBL" id="BMGJ01000011">
    <property type="protein sequence ID" value="GGD70401.1"/>
    <property type="molecule type" value="Genomic_DNA"/>
</dbReference>
<accession>A0ABQ1RKY3</accession>
<organism evidence="11 12">
    <name type="scientific">Lacimicrobium alkaliphilum</name>
    <dbReference type="NCBI Taxonomy" id="1526571"/>
    <lineage>
        <taxon>Bacteria</taxon>
        <taxon>Pseudomonadati</taxon>
        <taxon>Pseudomonadota</taxon>
        <taxon>Gammaproteobacteria</taxon>
        <taxon>Alteromonadales</taxon>
        <taxon>Alteromonadaceae</taxon>
        <taxon>Lacimicrobium</taxon>
    </lineage>
</organism>
<dbReference type="InterPro" id="IPR033132">
    <property type="entry name" value="GH_1_N_CS"/>
</dbReference>
<evidence type="ECO:0000256" key="5">
    <source>
        <dbReference type="ARBA" id="ARBA00023001"/>
    </source>
</evidence>
<evidence type="ECO:0000256" key="9">
    <source>
        <dbReference type="PROSITE-ProRule" id="PRU10055"/>
    </source>
</evidence>
<dbReference type="SUPFAM" id="SSF51445">
    <property type="entry name" value="(Trans)glycosidases"/>
    <property type="match status" value="1"/>
</dbReference>
<comment type="catalytic activity">
    <reaction evidence="1 10">
        <text>Hydrolysis of terminal, non-reducing beta-D-glucosyl residues with release of beta-D-glucose.</text>
        <dbReference type="EC" id="3.2.1.21"/>
    </reaction>
</comment>
<evidence type="ECO:0000256" key="4">
    <source>
        <dbReference type="ARBA" id="ARBA00022801"/>
    </source>
</evidence>
<proteinExistence type="inferred from homology"/>